<gene>
    <name evidence="2" type="ORF">P4I72_14650</name>
</gene>
<dbReference type="Proteomes" id="UP001338137">
    <property type="component" value="Unassembled WGS sequence"/>
</dbReference>
<reference evidence="2 3" key="1">
    <citation type="submission" date="2023-03" db="EMBL/GenBank/DDBJ databases">
        <title>Bacillus Genome Sequencing.</title>
        <authorList>
            <person name="Dunlap C."/>
        </authorList>
    </citation>
    <scope>NUCLEOTIDE SEQUENCE [LARGE SCALE GENOMIC DNA]</scope>
    <source>
        <strain evidence="2 3">BD-533</strain>
    </source>
</reference>
<keyword evidence="3" id="KW-1185">Reference proteome</keyword>
<dbReference type="SUPFAM" id="SSF54106">
    <property type="entry name" value="LysM domain"/>
    <property type="match status" value="1"/>
</dbReference>
<feature type="domain" description="LysM" evidence="1">
    <location>
        <begin position="89"/>
        <end position="139"/>
    </location>
</feature>
<sequence>MYMAYSNSNHSHLPRRSTDASKRMTFSFGNTKAFVRFFLLAIILVAVFSFGAMVQAYAGDAVTTSTNTSAVKQASSNSNQIYRTVVQERVVIQRGDTIWEIASLHKKSGENIRSYIDKIKTINHLTTSALQEGQVLILPGS</sequence>
<dbReference type="Gene3D" id="3.10.350.10">
    <property type="entry name" value="LysM domain"/>
    <property type="match status" value="1"/>
</dbReference>
<evidence type="ECO:0000313" key="2">
    <source>
        <dbReference type="EMBL" id="MEC0228369.1"/>
    </source>
</evidence>
<dbReference type="InterPro" id="IPR018392">
    <property type="entry name" value="LysM"/>
</dbReference>
<dbReference type="CDD" id="cd00118">
    <property type="entry name" value="LysM"/>
    <property type="match status" value="1"/>
</dbReference>
<dbReference type="RefSeq" id="WP_326072617.1">
    <property type="nucleotide sequence ID" value="NZ_JARLKY010000031.1"/>
</dbReference>
<evidence type="ECO:0000259" key="1">
    <source>
        <dbReference type="SMART" id="SM00257"/>
    </source>
</evidence>
<evidence type="ECO:0000313" key="3">
    <source>
        <dbReference type="Proteomes" id="UP001338137"/>
    </source>
</evidence>
<accession>A0ABU6G6G3</accession>
<dbReference type="InterPro" id="IPR036779">
    <property type="entry name" value="LysM_dom_sf"/>
</dbReference>
<protein>
    <submittedName>
        <fullName evidence="2">LysM peptidoglycan-binding domain-containing protein</fullName>
    </submittedName>
</protein>
<name>A0ABU6G6G3_9BACL</name>
<dbReference type="Pfam" id="PF01476">
    <property type="entry name" value="LysM"/>
    <property type="match status" value="1"/>
</dbReference>
<organism evidence="2 3">
    <name type="scientific">Paenibacillus alba</name>
    <dbReference type="NCBI Taxonomy" id="1197127"/>
    <lineage>
        <taxon>Bacteria</taxon>
        <taxon>Bacillati</taxon>
        <taxon>Bacillota</taxon>
        <taxon>Bacilli</taxon>
        <taxon>Bacillales</taxon>
        <taxon>Paenibacillaceae</taxon>
        <taxon>Paenibacillus</taxon>
    </lineage>
</organism>
<dbReference type="EMBL" id="JARLKY010000031">
    <property type="protein sequence ID" value="MEC0228369.1"/>
    <property type="molecule type" value="Genomic_DNA"/>
</dbReference>
<comment type="caution">
    <text evidence="2">The sequence shown here is derived from an EMBL/GenBank/DDBJ whole genome shotgun (WGS) entry which is preliminary data.</text>
</comment>
<dbReference type="SMART" id="SM00257">
    <property type="entry name" value="LysM"/>
    <property type="match status" value="1"/>
</dbReference>
<proteinExistence type="predicted"/>